<dbReference type="PANTHER" id="PTHR46587:SF7">
    <property type="entry name" value="NUCLEAR HORMONE RECEPTOR FAMILY MEMBER NHR-19"/>
    <property type="match status" value="1"/>
</dbReference>
<dbReference type="Pfam" id="PF00104">
    <property type="entry name" value="Hormone_recep"/>
    <property type="match status" value="1"/>
</dbReference>
<evidence type="ECO:0000259" key="4">
    <source>
        <dbReference type="Pfam" id="PF00104"/>
    </source>
</evidence>
<dbReference type="WBParaSite" id="PEQ_0000032301-mRNA-1">
    <property type="protein sequence ID" value="PEQ_0000032301-mRNA-1"/>
    <property type="gene ID" value="PEQ_0000032301"/>
</dbReference>
<dbReference type="AlphaFoldDB" id="A0A914RF54"/>
<accession>A0A914RF54</accession>
<dbReference type="Proteomes" id="UP000887564">
    <property type="component" value="Unplaced"/>
</dbReference>
<dbReference type="SUPFAM" id="SSF48508">
    <property type="entry name" value="Nuclear receptor ligand-binding domain"/>
    <property type="match status" value="1"/>
</dbReference>
<keyword evidence="1" id="KW-0805">Transcription regulation</keyword>
<sequence>MEDVWLISNGTCMPRNVNELPQETKDRRWRQEKLYKQMTDSCIDEVAKPLRRLRLMPEELVTLKIIMLFRCGNYVNSG</sequence>
<organism evidence="5 6">
    <name type="scientific">Parascaris equorum</name>
    <name type="common">Equine roundworm</name>
    <dbReference type="NCBI Taxonomy" id="6256"/>
    <lineage>
        <taxon>Eukaryota</taxon>
        <taxon>Metazoa</taxon>
        <taxon>Ecdysozoa</taxon>
        <taxon>Nematoda</taxon>
        <taxon>Chromadorea</taxon>
        <taxon>Rhabditida</taxon>
        <taxon>Spirurina</taxon>
        <taxon>Ascaridomorpha</taxon>
        <taxon>Ascaridoidea</taxon>
        <taxon>Ascarididae</taxon>
        <taxon>Parascaris</taxon>
    </lineage>
</organism>
<dbReference type="InterPro" id="IPR000536">
    <property type="entry name" value="Nucl_hrmn_rcpt_lig-bd"/>
</dbReference>
<evidence type="ECO:0000256" key="2">
    <source>
        <dbReference type="ARBA" id="ARBA00023163"/>
    </source>
</evidence>
<evidence type="ECO:0000313" key="5">
    <source>
        <dbReference type="Proteomes" id="UP000887564"/>
    </source>
</evidence>
<feature type="domain" description="NR LBD" evidence="4">
    <location>
        <begin position="3"/>
        <end position="69"/>
    </location>
</feature>
<dbReference type="InterPro" id="IPR035500">
    <property type="entry name" value="NHR-like_dom_sf"/>
</dbReference>
<evidence type="ECO:0000256" key="3">
    <source>
        <dbReference type="ARBA" id="ARBA00023170"/>
    </source>
</evidence>
<reference evidence="6" key="1">
    <citation type="submission" date="2022-11" db="UniProtKB">
        <authorList>
            <consortium name="WormBaseParasite"/>
        </authorList>
    </citation>
    <scope>IDENTIFICATION</scope>
</reference>
<dbReference type="Gene3D" id="1.10.565.10">
    <property type="entry name" value="Retinoid X Receptor"/>
    <property type="match status" value="1"/>
</dbReference>
<keyword evidence="2" id="KW-0804">Transcription</keyword>
<evidence type="ECO:0000313" key="6">
    <source>
        <dbReference type="WBParaSite" id="PEQ_0000032301-mRNA-1"/>
    </source>
</evidence>
<keyword evidence="3" id="KW-0675">Receptor</keyword>
<dbReference type="PANTHER" id="PTHR46587">
    <property type="entry name" value="NUCLEAR HORMONE RECEPTOR FAMILY"/>
    <property type="match status" value="1"/>
</dbReference>
<protein>
    <submittedName>
        <fullName evidence="6">NR LBD domain-containing protein</fullName>
    </submittedName>
</protein>
<keyword evidence="5" id="KW-1185">Reference proteome</keyword>
<proteinExistence type="predicted"/>
<name>A0A914RF54_PAREQ</name>
<evidence type="ECO:0000256" key="1">
    <source>
        <dbReference type="ARBA" id="ARBA00023015"/>
    </source>
</evidence>